<dbReference type="InterPro" id="IPR036782">
    <property type="entry name" value="NE0471-like_N"/>
</dbReference>
<dbReference type="EMBL" id="PUEV01000012">
    <property type="protein sequence ID" value="PQM53711.1"/>
    <property type="molecule type" value="Genomic_DNA"/>
</dbReference>
<comment type="caution">
    <text evidence="2">The sequence shown here is derived from an EMBL/GenBank/DDBJ whole genome shotgun (WGS) entry which is preliminary data.</text>
</comment>
<gene>
    <name evidence="2" type="ORF">C5U48_02560</name>
</gene>
<dbReference type="Pfam" id="PF10387">
    <property type="entry name" value="DUF2442"/>
    <property type="match status" value="1"/>
</dbReference>
<organism evidence="2 3">
    <name type="scientific">Mycolicibacter virginiensis</name>
    <dbReference type="NCBI Taxonomy" id="1795032"/>
    <lineage>
        <taxon>Bacteria</taxon>
        <taxon>Bacillati</taxon>
        <taxon>Actinomycetota</taxon>
        <taxon>Actinomycetes</taxon>
        <taxon>Mycobacteriales</taxon>
        <taxon>Mycobacteriaceae</taxon>
        <taxon>Mycolicibacter</taxon>
    </lineage>
</organism>
<feature type="compositionally biased region" description="Low complexity" evidence="1">
    <location>
        <begin position="29"/>
        <end position="38"/>
    </location>
</feature>
<sequence length="172" mass="18400">MERPLRRHRGPGPSRPLTPTAQPRPPHPAGAVSAAGVSGDRETRHVSIPAYEVTTVEVVDPTTLRVSHADGTVAEHDLARLIARGGVYAPLADAEFFKQVRIAHGAVTWPGEIDLAPDSLWDHSRGRCTGCGWTAAETRVIALPDTDSEALSGSQARIAAGATEPRLRRPRD</sequence>
<evidence type="ECO:0000313" key="3">
    <source>
        <dbReference type="Proteomes" id="UP000237911"/>
    </source>
</evidence>
<feature type="region of interest" description="Disordered" evidence="1">
    <location>
        <begin position="1"/>
        <end position="43"/>
    </location>
</feature>
<dbReference type="Gene3D" id="3.30.2020.10">
    <property type="entry name" value="NE0471-like N-terminal domain"/>
    <property type="match status" value="1"/>
</dbReference>
<evidence type="ECO:0000313" key="2">
    <source>
        <dbReference type="EMBL" id="PQM53711.1"/>
    </source>
</evidence>
<reference evidence="2 3" key="1">
    <citation type="submission" date="2018-02" db="EMBL/GenBank/DDBJ databases">
        <title>Draft genome sequence of Mycobacterium virginiense isolated from mud of a swine farm in Japan.</title>
        <authorList>
            <person name="Ohya K."/>
        </authorList>
    </citation>
    <scope>NUCLEOTIDE SEQUENCE [LARGE SCALE GENOMIC DNA]</scope>
    <source>
        <strain evidence="2 3">GF75</strain>
    </source>
</reference>
<name>A0A9X7P062_9MYCO</name>
<dbReference type="AlphaFoldDB" id="A0A9X7P062"/>
<protein>
    <recommendedName>
        <fullName evidence="4">DUF2442 domain-containing protein</fullName>
    </recommendedName>
</protein>
<evidence type="ECO:0000256" key="1">
    <source>
        <dbReference type="SAM" id="MobiDB-lite"/>
    </source>
</evidence>
<keyword evidence="3" id="KW-1185">Reference proteome</keyword>
<proteinExistence type="predicted"/>
<feature type="compositionally biased region" description="Basic residues" evidence="1">
    <location>
        <begin position="1"/>
        <end position="10"/>
    </location>
</feature>
<evidence type="ECO:0008006" key="4">
    <source>
        <dbReference type="Google" id="ProtNLM"/>
    </source>
</evidence>
<dbReference type="InterPro" id="IPR018841">
    <property type="entry name" value="DUF2442"/>
</dbReference>
<accession>A0A9X7P062</accession>
<dbReference type="SUPFAM" id="SSF143880">
    <property type="entry name" value="NE0471 N-terminal domain-like"/>
    <property type="match status" value="1"/>
</dbReference>
<dbReference type="Proteomes" id="UP000237911">
    <property type="component" value="Unassembled WGS sequence"/>
</dbReference>
<feature type="region of interest" description="Disordered" evidence="1">
    <location>
        <begin position="150"/>
        <end position="172"/>
    </location>
</feature>